<dbReference type="Gene3D" id="3.20.20.520">
    <property type="entry name" value="Glycosyl hydrolase family 115"/>
    <property type="match status" value="1"/>
</dbReference>
<evidence type="ECO:0000256" key="2">
    <source>
        <dbReference type="SAM" id="SignalP"/>
    </source>
</evidence>
<keyword evidence="2" id="KW-0732">Signal</keyword>
<name>A0A928YVP8_9GAMM</name>
<dbReference type="AlphaFoldDB" id="A0A928YVP8"/>
<dbReference type="Proteomes" id="UP000652567">
    <property type="component" value="Unassembled WGS sequence"/>
</dbReference>
<dbReference type="Pfam" id="PF17829">
    <property type="entry name" value="GH115_C"/>
    <property type="match status" value="1"/>
</dbReference>
<dbReference type="SUPFAM" id="SSF55545">
    <property type="entry name" value="beta-N-acetylhexosaminidase-like domain"/>
    <property type="match status" value="1"/>
</dbReference>
<dbReference type="Pfam" id="PF15979">
    <property type="entry name" value="Glyco_hydro_115"/>
    <property type="match status" value="1"/>
</dbReference>
<dbReference type="Gene3D" id="3.30.379.10">
    <property type="entry name" value="Chitobiase/beta-hexosaminidase domain 2-like"/>
    <property type="match status" value="1"/>
</dbReference>
<dbReference type="RefSeq" id="WP_193911629.1">
    <property type="nucleotide sequence ID" value="NZ_PRDL01000001.1"/>
</dbReference>
<dbReference type="EMBL" id="PRDL01000001">
    <property type="protein sequence ID" value="MBE8718785.1"/>
    <property type="molecule type" value="Genomic_DNA"/>
</dbReference>
<proteinExistence type="predicted"/>
<keyword evidence="1 4" id="KW-0378">Hydrolase</keyword>
<dbReference type="GO" id="GO:0016787">
    <property type="term" value="F:hydrolase activity"/>
    <property type="evidence" value="ECO:0007669"/>
    <property type="project" value="UniProtKB-KW"/>
</dbReference>
<dbReference type="InterPro" id="IPR031924">
    <property type="entry name" value="GH115"/>
</dbReference>
<feature type="domain" description="Gylcosyl hydrolase 115 C-terminal" evidence="3">
    <location>
        <begin position="790"/>
        <end position="957"/>
    </location>
</feature>
<sequence length="963" mass="109346">MNCLHRNTTGALCLALATLLLLVTALPVFALGDPSYIETRFKKGSLPIVGDKSNATLYVDTQDFSGVQKTVALLQEDIFKVTETRLSLVHSLNNLGKTAVIIGTIGQSELIDALIERGKIDVSAIENAWDGYHIELVNKPFPGMTQALVIAGSNKRGTMYGTFDLSEKIGVSPWHWWADVPVKRKQRVYAVRNTRVQDAPVVKYRGIFLNDEAPALTGWVKENYGDYNSQFYEKVFELLLRLKANFLWPAMWNNAFNDDDPKNMVLADEMGIVMSTSHHEPMMRADKEWNRYGEGDWEYSTNAQNLYKFWEDGAKRNKPYESVFTLGMRGQEDTPMSEGENIGLLERIVRDQRKIIGNVFGEDKVSEVPQVWALYKEVQGFYERGMRVPDDVILLWCDDNWGNIRRLPTPEERKRSGGAGVYYHFDYVGGPRSYRWINSTPLAKIQEQMHLAYTWDANQIWVVNVGDLKPMEIPTEFFLRMAWNPERWDKDSIEEFGRLWATREFGAAHAEEIEDLISGYTRHNGRRKPELQEPGTYSQLHYREAERITAEMKDLTARAEALYEKIPERRKDAFFQLVLHPVKASTIVTELYDVVAKNRLYANQGRATANHYAERARELFAADAALEKQYHTELSNGKWNHFMSQSHIGYTHWNNPPTNIMPMLYDYQPADVADMGIAVEGTAQAWPVAGQYRLDEFSPYGQVSRRIEIFNKGTQPFNFLAKVNQPWIIISNTSGQVKDVESLNVSIDWDKAPTGKSSGTIHITGASWGGANIQVATFKPDDKQTRRMRGFVEADGYVAIEAENYTDIKAAHGFEWQRLEQHGRTLSSMSVFPITDYSFGNPEKAPYLEYDVHFFNTGEFTVEALFAPGLPVMPERGLRYAIGFGKDTPQVVDIVADMSDAAWAEAVTSGVRTSRSTHRINKAGLQKLRIYMVDPGVTLQKLVINTGGLKPSYLGPQQSLKIE</sequence>
<reference evidence="4" key="1">
    <citation type="submission" date="2018-07" db="EMBL/GenBank/DDBJ databases">
        <title>Genome assembly of strain Ka43.</title>
        <authorList>
            <person name="Kukolya J."/>
            <person name="Nagy I."/>
            <person name="Horvath B."/>
            <person name="Toth A."/>
        </authorList>
    </citation>
    <scope>NUCLEOTIDE SEQUENCE</scope>
    <source>
        <strain evidence="4">KB43</strain>
    </source>
</reference>
<dbReference type="InterPro" id="IPR029018">
    <property type="entry name" value="Hex-like_dom2"/>
</dbReference>
<evidence type="ECO:0000313" key="5">
    <source>
        <dbReference type="Proteomes" id="UP000652567"/>
    </source>
</evidence>
<dbReference type="PANTHER" id="PTHR37842:SF2">
    <property type="entry name" value="GYLCOSYL HYDROLASE 115 C-TERMINAL DOMAIN-CONTAINING PROTEIN"/>
    <property type="match status" value="1"/>
</dbReference>
<dbReference type="InterPro" id="IPR042301">
    <property type="entry name" value="GH115_sf"/>
</dbReference>
<feature type="chain" id="PRO_5037794113" evidence="2">
    <location>
        <begin position="31"/>
        <end position="963"/>
    </location>
</feature>
<evidence type="ECO:0000259" key="3">
    <source>
        <dbReference type="Pfam" id="PF17829"/>
    </source>
</evidence>
<dbReference type="Gene3D" id="1.20.58.2150">
    <property type="match status" value="1"/>
</dbReference>
<accession>A0A928YVP8</accession>
<protein>
    <submittedName>
        <fullName evidence="4">Glycosyl hydrolase</fullName>
    </submittedName>
</protein>
<gene>
    <name evidence="4" type="ORF">C4F51_16545</name>
</gene>
<evidence type="ECO:0000313" key="4">
    <source>
        <dbReference type="EMBL" id="MBE8718785.1"/>
    </source>
</evidence>
<evidence type="ECO:0000256" key="1">
    <source>
        <dbReference type="ARBA" id="ARBA00022801"/>
    </source>
</evidence>
<dbReference type="Gene3D" id="2.60.120.1620">
    <property type="match status" value="1"/>
</dbReference>
<comment type="caution">
    <text evidence="4">The sequence shown here is derived from an EMBL/GenBank/DDBJ whole genome shotgun (WGS) entry which is preliminary data.</text>
</comment>
<keyword evidence="5" id="KW-1185">Reference proteome</keyword>
<organism evidence="4 5">
    <name type="scientific">Cellvibrio polysaccharolyticus</name>
    <dbReference type="NCBI Taxonomy" id="2082724"/>
    <lineage>
        <taxon>Bacteria</taxon>
        <taxon>Pseudomonadati</taxon>
        <taxon>Pseudomonadota</taxon>
        <taxon>Gammaproteobacteria</taxon>
        <taxon>Cellvibrionales</taxon>
        <taxon>Cellvibrionaceae</taxon>
        <taxon>Cellvibrio</taxon>
    </lineage>
</organism>
<feature type="signal peptide" evidence="2">
    <location>
        <begin position="1"/>
        <end position="30"/>
    </location>
</feature>
<dbReference type="PANTHER" id="PTHR37842">
    <property type="match status" value="1"/>
</dbReference>
<dbReference type="InterPro" id="IPR041437">
    <property type="entry name" value="GH115_C"/>
</dbReference>
<dbReference type="GO" id="GO:0005975">
    <property type="term" value="P:carbohydrate metabolic process"/>
    <property type="evidence" value="ECO:0007669"/>
    <property type="project" value="UniProtKB-ARBA"/>
</dbReference>